<evidence type="ECO:0000259" key="1">
    <source>
        <dbReference type="Pfam" id="PF12770"/>
    </source>
</evidence>
<dbReference type="OrthoDB" id="9991317at2759"/>
<evidence type="ECO:0000313" key="2">
    <source>
        <dbReference type="EMBL" id="TFY65535.1"/>
    </source>
</evidence>
<proteinExistence type="predicted"/>
<evidence type="ECO:0000313" key="3">
    <source>
        <dbReference type="Proteomes" id="UP000298327"/>
    </source>
</evidence>
<feature type="domain" description="CHAT" evidence="1">
    <location>
        <begin position="1277"/>
        <end position="1383"/>
    </location>
</feature>
<sequence length="1384" mass="155597">MGLQVAGRDMKDKTQQVFVDLIHETSNCFGNWSPNRSIRVGDYGVVNRETGEFEKEGSIYDEEFRPDLAIKRNYPVFEGATEGQYIVVSRGCTAQGFDSAFTAEHPEIVGSTIKGRWKITGKRGAILVLHKPKEFRLTNKGKLYAHLSVFLQRKVLVTSVFTCPMFFLYVANKPTINNNVALGLSVSDGSEDGTRGIWHHQATGGVWKSGGETGDSTYYPLYTLYTPKPRSVWDRVAPSFTSFSDRLSYSMSDFERIACPCNLGLYTGVSLNSHNDVNDLDGPISDSEAFEQPTSLTRSRLPADFEVVLAVIPCTKYPDFRAKRVPCRFKLDEAIKARKESLLKSAARPFEAAMHMGVLARLRHLLFLATSKKQHLVTAISGVDRAIRIQALDDYHRAMLWAELAIYHDSSFHHFGAGPESAVDMIKGVACLDKAQGLLADVPFSPVMPYLLRERACLILCHYRCDPDGGNLDDAVESLRLSVKSIPRPVTRDGLRDLSSCLGLLTDTLMARFEARHISDDLDEAIDLHQQALKLLPDITVAPDGGIRCSKVRLEATLDALTSYSIRLCTRFTDLGQPDDLQDALFWAELVVGSEYRRYEHSETRRINCYVNCRMEEFRAYGRLEDIDAIVDFINNSSDPRYDYTIGRLLIIAFERLRVKDYIDRAVEWLTRAIERGQKRYDTFGGFEARIKGHLGHHDVAAIYEMIDQQPTIFSNFVRRPGAWLSRASTSTGRMSARKLRQDRDISQALENHRQALARAPHTSHLYHQFRLSLGSSYRVRFEYSGDTKYLVEAIIHQREALEHIHSPHPHRARALSGLAQSLVQKCRITNDSEKPIYYKEAIELFDKAVQYECGFIHDRLNAALLWANLLHNLPAKTPEEELEYLTQALEGYHHSVLLLVRATSMGVSTSSRLAQLSTVPRSLASDAAACAFRVAELDPENAQGHLAKAIELLDQGRAILWSQAAQMRSDLHRLRKVRGDLAKELERISKEQEQASLIGEVGVHSGEMTRKLATQWTNCVTEVRRVDGFEDFLLRLPLGKLRTAARSAPIVIVNTSDHRCDGLIVPSEGELRVVPLERLAKSNVDNDVTDLLKILERRPEDDRGQFSLMLNNLWRNLGEPILRGLSDAGILTDTSPQKPPHIRWCPTGKLAFLPIHAACPRRSKKRGMLDYVVSSYIPTLSTLLRTQQLSRPSDLPTSPAVTSPETHPRILAVCHPGSGPRMERLQFVWKEIEILRRHAEHVASLRELSNKAAKASDVLRELQGADWVHFACHGEFAMLLACETAMGAPGLSDEAMHIAAGLHFAGFKSIIATMWKIQDDLGPLVTEGIYDYIMGDKADCGDRYTEAPNARKAAQALRKTQLFLRDKKGLQPRQWAPFIHYGL</sequence>
<dbReference type="InterPro" id="IPR024983">
    <property type="entry name" value="CHAT_dom"/>
</dbReference>
<dbReference type="EMBL" id="SEOQ01000333">
    <property type="protein sequence ID" value="TFY65535.1"/>
    <property type="molecule type" value="Genomic_DNA"/>
</dbReference>
<name>A0A4Y9YT36_9AGAM</name>
<dbReference type="SUPFAM" id="SSF48452">
    <property type="entry name" value="TPR-like"/>
    <property type="match status" value="1"/>
</dbReference>
<protein>
    <recommendedName>
        <fullName evidence="1">CHAT domain-containing protein</fullName>
    </recommendedName>
</protein>
<keyword evidence="3" id="KW-1185">Reference proteome</keyword>
<organism evidence="2 3">
    <name type="scientific">Dentipellis fragilis</name>
    <dbReference type="NCBI Taxonomy" id="205917"/>
    <lineage>
        <taxon>Eukaryota</taxon>
        <taxon>Fungi</taxon>
        <taxon>Dikarya</taxon>
        <taxon>Basidiomycota</taxon>
        <taxon>Agaricomycotina</taxon>
        <taxon>Agaricomycetes</taxon>
        <taxon>Russulales</taxon>
        <taxon>Hericiaceae</taxon>
        <taxon>Dentipellis</taxon>
    </lineage>
</organism>
<dbReference type="Pfam" id="PF12770">
    <property type="entry name" value="CHAT"/>
    <property type="match status" value="1"/>
</dbReference>
<dbReference type="STRING" id="205917.A0A4Y9YT36"/>
<accession>A0A4Y9YT36</accession>
<dbReference type="Proteomes" id="UP000298327">
    <property type="component" value="Unassembled WGS sequence"/>
</dbReference>
<dbReference type="InterPro" id="IPR011990">
    <property type="entry name" value="TPR-like_helical_dom_sf"/>
</dbReference>
<reference evidence="2 3" key="1">
    <citation type="submission" date="2019-02" db="EMBL/GenBank/DDBJ databases">
        <title>Genome sequencing of the rare red list fungi Dentipellis fragilis.</title>
        <authorList>
            <person name="Buettner E."/>
            <person name="Kellner H."/>
        </authorList>
    </citation>
    <scope>NUCLEOTIDE SEQUENCE [LARGE SCALE GENOMIC DNA]</scope>
    <source>
        <strain evidence="2 3">DSM 105465</strain>
    </source>
</reference>
<dbReference type="Gene3D" id="1.25.40.10">
    <property type="entry name" value="Tetratricopeptide repeat domain"/>
    <property type="match status" value="1"/>
</dbReference>
<comment type="caution">
    <text evidence="2">The sequence shown here is derived from an EMBL/GenBank/DDBJ whole genome shotgun (WGS) entry which is preliminary data.</text>
</comment>
<gene>
    <name evidence="2" type="ORF">EVG20_g5557</name>
</gene>